<keyword evidence="1" id="KW-1133">Transmembrane helix</keyword>
<organism evidence="2 3">
    <name type="scientific">Novimethylophilus kurashikiensis</name>
    <dbReference type="NCBI Taxonomy" id="1825523"/>
    <lineage>
        <taxon>Bacteria</taxon>
        <taxon>Pseudomonadati</taxon>
        <taxon>Pseudomonadota</taxon>
        <taxon>Betaproteobacteria</taxon>
        <taxon>Nitrosomonadales</taxon>
        <taxon>Methylophilaceae</taxon>
        <taxon>Novimethylophilus</taxon>
    </lineage>
</organism>
<name>A0A2R5FAJ2_9PROT</name>
<dbReference type="RefSeq" id="WP_109015757.1">
    <property type="nucleotide sequence ID" value="NZ_BDOQ01000008.1"/>
</dbReference>
<evidence type="ECO:0000313" key="3">
    <source>
        <dbReference type="Proteomes" id="UP000245081"/>
    </source>
</evidence>
<protein>
    <submittedName>
        <fullName evidence="2">Nitrogen fixation protein FixH</fullName>
    </submittedName>
</protein>
<gene>
    <name evidence="2" type="ORF">NMK_2167</name>
</gene>
<dbReference type="EMBL" id="BDOQ01000008">
    <property type="protein sequence ID" value="GBG14568.1"/>
    <property type="molecule type" value="Genomic_DNA"/>
</dbReference>
<accession>A0A2R5FAJ2</accession>
<evidence type="ECO:0000313" key="2">
    <source>
        <dbReference type="EMBL" id="GBG14568.1"/>
    </source>
</evidence>
<keyword evidence="3" id="KW-1185">Reference proteome</keyword>
<sequence length="184" mass="20776">MYFKLKKLAESKLAITMAGPQPQAAIEARIAELNIEGQITERHVDFMLSMNLLMALISFFATITYAAKHLKPAFSWGCLFETFGVLFVSMALFWLMLDFVIKLSRVVSSLDAERSGLQPMARKHCQELIDCCEAHAECEAYRDAVIKQGRKFIAAEFKMLVAHAKTLKEKAACNELYETLTVKD</sequence>
<dbReference type="AlphaFoldDB" id="A0A2R5FAJ2"/>
<reference evidence="2 3" key="1">
    <citation type="journal article" date="2018" name="Environ. Microbiol.">
        <title>Isolation and genomic characterization of Novimethylophilus kurashikiensis gen. nov. sp. nov., a new lanthanide-dependent methylotrophic species of Methylophilaceae.</title>
        <authorList>
            <person name="Lv H."/>
            <person name="Sahin N."/>
            <person name="Tani A."/>
        </authorList>
    </citation>
    <scope>NUCLEOTIDE SEQUENCE [LARGE SCALE GENOMIC DNA]</scope>
    <source>
        <strain evidence="2 3">La2-4</strain>
    </source>
</reference>
<feature type="transmembrane region" description="Helical" evidence="1">
    <location>
        <begin position="46"/>
        <end position="67"/>
    </location>
</feature>
<dbReference type="Proteomes" id="UP000245081">
    <property type="component" value="Unassembled WGS sequence"/>
</dbReference>
<keyword evidence="1" id="KW-0472">Membrane</keyword>
<evidence type="ECO:0000256" key="1">
    <source>
        <dbReference type="SAM" id="Phobius"/>
    </source>
</evidence>
<comment type="caution">
    <text evidence="2">The sequence shown here is derived from an EMBL/GenBank/DDBJ whole genome shotgun (WGS) entry which is preliminary data.</text>
</comment>
<feature type="transmembrane region" description="Helical" evidence="1">
    <location>
        <begin position="73"/>
        <end position="95"/>
    </location>
</feature>
<keyword evidence="1" id="KW-0812">Transmembrane</keyword>
<proteinExistence type="predicted"/>